<keyword evidence="3" id="KW-1185">Reference proteome</keyword>
<accession>A0A2D2DT38</accession>
<dbReference type="Proteomes" id="UP000229897">
    <property type="component" value="Chromosome"/>
</dbReference>
<dbReference type="EMBL" id="CP024608">
    <property type="protein sequence ID" value="ATQ78148.1"/>
    <property type="molecule type" value="Genomic_DNA"/>
</dbReference>
<sequence>MHKSSPCPAHVVATRACALGVVLLASAGARAADADAVKWTFGGFGTAAVSHSDNRQADFSSSVLKATGAGYTDAWSPHVDSRLGAQLGVTVNKQWSGVVQVITEQRLDRSYRPIVEWANIKYQATPDLSVRLGRIALPVFLAADYRKIGYAYPWARTPVEVYGAIPISNSDGIDVSYRWRANGVKFVSQAFAGGTTLDLLNDNEVKSRKLTGVSTTAEHGALSGRISAFSSEVTIDLAEYLFDGLRRFGPRGESLADQYEVERKRFNALTLGATYDPGNWFAMAEIGRFTTHSFFGKSITLYSSAGYRFGAFTPYIAFAGAKARSSTRDPGLPLDGLPPAQAASAARLNEGLNYLLMSVPAQTTASAGVRWDVRRNIALKLQYDRVRPDERSRGTLFNVQPGFSARPRVNLASAVLDFVF</sequence>
<dbReference type="KEGG" id="mass:CR152_29270"/>
<dbReference type="InterPro" id="IPR023614">
    <property type="entry name" value="Porin_dom_sf"/>
</dbReference>
<dbReference type="OrthoDB" id="197869at2"/>
<evidence type="ECO:0000313" key="3">
    <source>
        <dbReference type="Proteomes" id="UP000229897"/>
    </source>
</evidence>
<evidence type="ECO:0000313" key="2">
    <source>
        <dbReference type="EMBL" id="ATQ78148.1"/>
    </source>
</evidence>
<protein>
    <recommendedName>
        <fullName evidence="4">Porin domain-containing protein</fullName>
    </recommendedName>
</protein>
<dbReference type="RefSeq" id="WP_099880912.1">
    <property type="nucleotide sequence ID" value="NZ_CP024608.1"/>
</dbReference>
<dbReference type="SUPFAM" id="SSF56935">
    <property type="entry name" value="Porins"/>
    <property type="match status" value="1"/>
</dbReference>
<organism evidence="2 3">
    <name type="scientific">Massilia violaceinigra</name>
    <dbReference type="NCBI Taxonomy" id="2045208"/>
    <lineage>
        <taxon>Bacteria</taxon>
        <taxon>Pseudomonadati</taxon>
        <taxon>Pseudomonadota</taxon>
        <taxon>Betaproteobacteria</taxon>
        <taxon>Burkholderiales</taxon>
        <taxon>Oxalobacteraceae</taxon>
        <taxon>Telluria group</taxon>
        <taxon>Massilia</taxon>
    </lineage>
</organism>
<reference evidence="2" key="1">
    <citation type="submission" date="2017-10" db="EMBL/GenBank/DDBJ databases">
        <title>Massilia psychrophilum sp. nov., a novel purple-pigmented bacterium isolated from Tianshan glacier, Xinjiang Municipality, China.</title>
        <authorList>
            <person name="Wang H."/>
        </authorList>
    </citation>
    <scope>NUCLEOTIDE SEQUENCE [LARGE SCALE GENOMIC DNA]</scope>
    <source>
        <strain evidence="2">B2</strain>
    </source>
</reference>
<evidence type="ECO:0000256" key="1">
    <source>
        <dbReference type="SAM" id="SignalP"/>
    </source>
</evidence>
<evidence type="ECO:0008006" key="4">
    <source>
        <dbReference type="Google" id="ProtNLM"/>
    </source>
</evidence>
<name>A0A2D2DT38_9BURK</name>
<dbReference type="AlphaFoldDB" id="A0A2D2DT38"/>
<gene>
    <name evidence="2" type="ORF">CR152_29270</name>
</gene>
<proteinExistence type="predicted"/>
<feature type="signal peptide" evidence="1">
    <location>
        <begin position="1"/>
        <end position="31"/>
    </location>
</feature>
<keyword evidence="1" id="KW-0732">Signal</keyword>
<feature type="chain" id="PRO_5013682620" description="Porin domain-containing protein" evidence="1">
    <location>
        <begin position="32"/>
        <end position="420"/>
    </location>
</feature>
<dbReference type="Gene3D" id="2.40.160.10">
    <property type="entry name" value="Porin"/>
    <property type="match status" value="1"/>
</dbReference>